<feature type="non-terminal residue" evidence="2">
    <location>
        <position position="81"/>
    </location>
</feature>
<dbReference type="KEGG" id="pco:PHACADRAFT_58510"/>
<dbReference type="RefSeq" id="XP_007397829.1">
    <property type="nucleotide sequence ID" value="XM_007397767.1"/>
</dbReference>
<proteinExistence type="predicted"/>
<dbReference type="InParanoid" id="K5WRV5"/>
<accession>K5WRV5</accession>
<organism evidence="2 3">
    <name type="scientific">Phanerochaete carnosa (strain HHB-10118-sp)</name>
    <name type="common">White-rot fungus</name>
    <name type="synonym">Peniophora carnosa</name>
    <dbReference type="NCBI Taxonomy" id="650164"/>
    <lineage>
        <taxon>Eukaryota</taxon>
        <taxon>Fungi</taxon>
        <taxon>Dikarya</taxon>
        <taxon>Basidiomycota</taxon>
        <taxon>Agaricomycotina</taxon>
        <taxon>Agaricomycetes</taxon>
        <taxon>Polyporales</taxon>
        <taxon>Phanerochaetaceae</taxon>
        <taxon>Phanerochaete</taxon>
    </lineage>
</organism>
<keyword evidence="3" id="KW-1185">Reference proteome</keyword>
<sequence length="81" mass="9438">RERLEGEVKQYEIKVLNMRQAMDELQTSENDLQLAKRRVEREAADFKQKALNLEREVERLRSRLDRPSSVVAGSPASSPRK</sequence>
<feature type="region of interest" description="Disordered" evidence="1">
    <location>
        <begin position="61"/>
        <end position="81"/>
    </location>
</feature>
<gene>
    <name evidence="2" type="ORF">PHACADRAFT_58510</name>
</gene>
<dbReference type="STRING" id="650164.K5WRV5"/>
<protein>
    <submittedName>
        <fullName evidence="2">Uncharacterized protein</fullName>
    </submittedName>
</protein>
<feature type="non-terminal residue" evidence="2">
    <location>
        <position position="1"/>
    </location>
</feature>
<dbReference type="HOGENOM" id="CLU_2596587_0_0_1"/>
<dbReference type="EMBL" id="JH930474">
    <property type="protein sequence ID" value="EKM53127.1"/>
    <property type="molecule type" value="Genomic_DNA"/>
</dbReference>
<feature type="compositionally biased region" description="Low complexity" evidence="1">
    <location>
        <begin position="67"/>
        <end position="81"/>
    </location>
</feature>
<dbReference type="GeneID" id="18920104"/>
<reference evidence="2 3" key="1">
    <citation type="journal article" date="2012" name="BMC Genomics">
        <title>Comparative genomics of the white-rot fungi, Phanerochaete carnosa and P. chrysosporium, to elucidate the genetic basis of the distinct wood types they colonize.</title>
        <authorList>
            <person name="Suzuki H."/>
            <person name="MacDonald J."/>
            <person name="Syed K."/>
            <person name="Salamov A."/>
            <person name="Hori C."/>
            <person name="Aerts A."/>
            <person name="Henrissat B."/>
            <person name="Wiebenga A."/>
            <person name="vanKuyk P.A."/>
            <person name="Barry K."/>
            <person name="Lindquist E."/>
            <person name="LaButti K."/>
            <person name="Lapidus A."/>
            <person name="Lucas S."/>
            <person name="Coutinho P."/>
            <person name="Gong Y."/>
            <person name="Samejima M."/>
            <person name="Mahadevan R."/>
            <person name="Abou-Zaid M."/>
            <person name="de Vries R.P."/>
            <person name="Igarashi K."/>
            <person name="Yadav J.S."/>
            <person name="Grigoriev I.V."/>
            <person name="Master E.R."/>
        </authorList>
    </citation>
    <scope>NUCLEOTIDE SEQUENCE [LARGE SCALE GENOMIC DNA]</scope>
    <source>
        <strain evidence="2 3">HHB-10118-sp</strain>
    </source>
</reference>
<dbReference type="AlphaFoldDB" id="K5WRV5"/>
<evidence type="ECO:0000313" key="3">
    <source>
        <dbReference type="Proteomes" id="UP000008370"/>
    </source>
</evidence>
<name>K5WRV5_PHACS</name>
<dbReference type="OrthoDB" id="6108017at2759"/>
<evidence type="ECO:0000313" key="2">
    <source>
        <dbReference type="EMBL" id="EKM53127.1"/>
    </source>
</evidence>
<evidence type="ECO:0000256" key="1">
    <source>
        <dbReference type="SAM" id="MobiDB-lite"/>
    </source>
</evidence>
<dbReference type="Proteomes" id="UP000008370">
    <property type="component" value="Unassembled WGS sequence"/>
</dbReference>